<reference evidence="1" key="1">
    <citation type="submission" date="2014-09" db="EMBL/GenBank/DDBJ databases">
        <authorList>
            <person name="Magalhaes I.L.F."/>
            <person name="Oliveira U."/>
            <person name="Santos F.R."/>
            <person name="Vidigal T.H.D.A."/>
            <person name="Brescovit A.D."/>
            <person name="Santos A.J."/>
        </authorList>
    </citation>
    <scope>NUCLEOTIDE SEQUENCE</scope>
    <source>
        <tissue evidence="1">Shoot tissue taken approximately 20 cm above the soil surface</tissue>
    </source>
</reference>
<organism evidence="1">
    <name type="scientific">Arundo donax</name>
    <name type="common">Giant reed</name>
    <name type="synonym">Donax arundinaceus</name>
    <dbReference type="NCBI Taxonomy" id="35708"/>
    <lineage>
        <taxon>Eukaryota</taxon>
        <taxon>Viridiplantae</taxon>
        <taxon>Streptophyta</taxon>
        <taxon>Embryophyta</taxon>
        <taxon>Tracheophyta</taxon>
        <taxon>Spermatophyta</taxon>
        <taxon>Magnoliopsida</taxon>
        <taxon>Liliopsida</taxon>
        <taxon>Poales</taxon>
        <taxon>Poaceae</taxon>
        <taxon>PACMAD clade</taxon>
        <taxon>Arundinoideae</taxon>
        <taxon>Arundineae</taxon>
        <taxon>Arundo</taxon>
    </lineage>
</organism>
<proteinExistence type="predicted"/>
<reference evidence="1" key="2">
    <citation type="journal article" date="2015" name="Data Brief">
        <title>Shoot transcriptome of the giant reed, Arundo donax.</title>
        <authorList>
            <person name="Barrero R.A."/>
            <person name="Guerrero F.D."/>
            <person name="Moolhuijzen P."/>
            <person name="Goolsby J.A."/>
            <person name="Tidwell J."/>
            <person name="Bellgard S.E."/>
            <person name="Bellgard M.I."/>
        </authorList>
    </citation>
    <scope>NUCLEOTIDE SEQUENCE</scope>
    <source>
        <tissue evidence="1">Shoot tissue taken approximately 20 cm above the soil surface</tissue>
    </source>
</reference>
<dbReference type="AlphaFoldDB" id="A0A0A9G181"/>
<dbReference type="EMBL" id="GBRH01180677">
    <property type="protein sequence ID" value="JAE17219.1"/>
    <property type="molecule type" value="Transcribed_RNA"/>
</dbReference>
<protein>
    <submittedName>
        <fullName evidence="1">Uncharacterized protein</fullName>
    </submittedName>
</protein>
<sequence>MLEYTHTRTRARTHKGFCGAVHQCLFSFSYSLSHAQALTLALLSLTHTQTSSLTITPLILMAVFFFSAPPCRASQ</sequence>
<accession>A0A0A9G181</accession>
<name>A0A0A9G181_ARUDO</name>
<evidence type="ECO:0000313" key="1">
    <source>
        <dbReference type="EMBL" id="JAE17219.1"/>
    </source>
</evidence>